<feature type="compositionally biased region" description="Basic and acidic residues" evidence="1">
    <location>
        <begin position="401"/>
        <end position="412"/>
    </location>
</feature>
<dbReference type="Proteomes" id="UP001203852">
    <property type="component" value="Unassembled WGS sequence"/>
</dbReference>
<dbReference type="AlphaFoldDB" id="A0AAN6DLN0"/>
<feature type="region of interest" description="Disordered" evidence="1">
    <location>
        <begin position="152"/>
        <end position="175"/>
    </location>
</feature>
<feature type="compositionally biased region" description="Polar residues" evidence="1">
    <location>
        <begin position="158"/>
        <end position="173"/>
    </location>
</feature>
<protein>
    <submittedName>
        <fullName evidence="2">Uncharacterized protein</fullName>
    </submittedName>
</protein>
<feature type="compositionally biased region" description="Low complexity" evidence="1">
    <location>
        <begin position="38"/>
        <end position="49"/>
    </location>
</feature>
<sequence>MSTNTNPFRRNSSLKTGPPDNSSTTSIAEHRGTSPLSVNTKVTTTKHVNFASPPAALISPVSYPESPESARQEYPSFFRSPSAPLSLATTYSQALSSDPFAAETSDGDDDKAIEQALRNTNYNNAVVVGVPTSETTLKGSDVRDTLARFASGPRASAAYQQTTTGTNEQSGSAKLTMDVDAFKRMLLTGERQSARLGDGTSQNTHAVSVQPVSDNSSTADTASISQRSIFETAPPMLEESPRTSEELDSKEAEKERASLGSASAGRKPPAPPKSRRGKSVHETGDAASVTKFDSFINTLSVPVGQNASFDKDSLKPSSIDQSAISDRFTIPPSLESQKRTPPTLPLARRKSERQPGKPALARNSSSQISVLSDDPLPSPTAMSAVSRAPPPPPARRMTTASERRPSLDVIHDLEEDNNVETQAFPQLSSAESRPGTVQTPFYLKRTSQLPPPPPPPPRRGRAGSSRSSTETQRPSLGALGVADLGAGEPITRRDSSEARDILAEIAALQREVDAARASAG</sequence>
<reference evidence="2" key="1">
    <citation type="journal article" date="2022" name="bioRxiv">
        <title>Deciphering the potential niche of two novel black yeast fungi from a biological soil crust based on their genomes, phenotypes, and melanin regulation.</title>
        <authorList>
            <consortium name="DOE Joint Genome Institute"/>
            <person name="Carr E.C."/>
            <person name="Barton Q."/>
            <person name="Grambo S."/>
            <person name="Sullivan M."/>
            <person name="Renfro C.M."/>
            <person name="Kuo A."/>
            <person name="Pangilinan J."/>
            <person name="Lipzen A."/>
            <person name="Keymanesh K."/>
            <person name="Savage E."/>
            <person name="Barry K."/>
            <person name="Grigoriev I.V."/>
            <person name="Riekhof W.R."/>
            <person name="Harris S.S."/>
        </authorList>
    </citation>
    <scope>NUCLEOTIDE SEQUENCE</scope>
    <source>
        <strain evidence="2">JF 03-4F</strain>
    </source>
</reference>
<organism evidence="2 3">
    <name type="scientific">Exophiala viscosa</name>
    <dbReference type="NCBI Taxonomy" id="2486360"/>
    <lineage>
        <taxon>Eukaryota</taxon>
        <taxon>Fungi</taxon>
        <taxon>Dikarya</taxon>
        <taxon>Ascomycota</taxon>
        <taxon>Pezizomycotina</taxon>
        <taxon>Eurotiomycetes</taxon>
        <taxon>Chaetothyriomycetidae</taxon>
        <taxon>Chaetothyriales</taxon>
        <taxon>Herpotrichiellaceae</taxon>
        <taxon>Exophiala</taxon>
    </lineage>
</organism>
<feature type="compositionally biased region" description="Polar residues" evidence="1">
    <location>
        <begin position="1"/>
        <end position="27"/>
    </location>
</feature>
<feature type="compositionally biased region" description="Polar residues" evidence="1">
    <location>
        <begin position="315"/>
        <end position="324"/>
    </location>
</feature>
<evidence type="ECO:0000256" key="1">
    <source>
        <dbReference type="SAM" id="MobiDB-lite"/>
    </source>
</evidence>
<feature type="region of interest" description="Disordered" evidence="1">
    <location>
        <begin position="305"/>
        <end position="497"/>
    </location>
</feature>
<dbReference type="EMBL" id="MU404361">
    <property type="protein sequence ID" value="KAI1608910.1"/>
    <property type="molecule type" value="Genomic_DNA"/>
</dbReference>
<evidence type="ECO:0000313" key="3">
    <source>
        <dbReference type="Proteomes" id="UP001203852"/>
    </source>
</evidence>
<feature type="compositionally biased region" description="Low complexity" evidence="1">
    <location>
        <begin position="476"/>
        <end position="487"/>
    </location>
</feature>
<feature type="region of interest" description="Disordered" evidence="1">
    <location>
        <begin position="1"/>
        <end position="77"/>
    </location>
</feature>
<keyword evidence="3" id="KW-1185">Reference proteome</keyword>
<comment type="caution">
    <text evidence="2">The sequence shown here is derived from an EMBL/GenBank/DDBJ whole genome shotgun (WGS) entry which is preliminary data.</text>
</comment>
<evidence type="ECO:0000313" key="2">
    <source>
        <dbReference type="EMBL" id="KAI1608910.1"/>
    </source>
</evidence>
<accession>A0AAN6DLN0</accession>
<proteinExistence type="predicted"/>
<gene>
    <name evidence="2" type="ORF">EDD36DRAFT_446645</name>
</gene>
<name>A0AAN6DLN0_9EURO</name>
<feature type="compositionally biased region" description="Polar residues" evidence="1">
    <location>
        <begin position="199"/>
        <end position="229"/>
    </location>
</feature>
<feature type="region of interest" description="Disordered" evidence="1">
    <location>
        <begin position="193"/>
        <end position="293"/>
    </location>
</feature>
<feature type="compositionally biased region" description="Basic and acidic residues" evidence="1">
    <location>
        <begin position="239"/>
        <end position="257"/>
    </location>
</feature>
<feature type="compositionally biased region" description="Polar residues" evidence="1">
    <location>
        <begin position="419"/>
        <end position="439"/>
    </location>
</feature>